<evidence type="ECO:0000313" key="2">
    <source>
        <dbReference type="Proteomes" id="UP001556692"/>
    </source>
</evidence>
<organism evidence="1 2">
    <name type="scientific">Aquibium pacificus</name>
    <dbReference type="NCBI Taxonomy" id="3153579"/>
    <lineage>
        <taxon>Bacteria</taxon>
        <taxon>Pseudomonadati</taxon>
        <taxon>Pseudomonadota</taxon>
        <taxon>Alphaproteobacteria</taxon>
        <taxon>Hyphomicrobiales</taxon>
        <taxon>Phyllobacteriaceae</taxon>
        <taxon>Aquibium</taxon>
    </lineage>
</organism>
<accession>A0ABV3SJE9</accession>
<dbReference type="Proteomes" id="UP001556692">
    <property type="component" value="Unassembled WGS sequence"/>
</dbReference>
<reference evidence="1 2" key="1">
    <citation type="submission" date="2024-05" db="EMBL/GenBank/DDBJ databases">
        <authorList>
            <person name="Jiang F."/>
        </authorList>
    </citation>
    <scope>NUCLEOTIDE SEQUENCE [LARGE SCALE GENOMIC DNA]</scope>
    <source>
        <strain evidence="1 2">LZ166</strain>
    </source>
</reference>
<name>A0ABV3SJE9_9HYPH</name>
<comment type="caution">
    <text evidence="1">The sequence shown here is derived from an EMBL/GenBank/DDBJ whole genome shotgun (WGS) entry which is preliminary data.</text>
</comment>
<evidence type="ECO:0000313" key="1">
    <source>
        <dbReference type="EMBL" id="MEX0406897.1"/>
    </source>
</evidence>
<sequence>MKAAAGEAFLKGGLPMHTVEADLSANDIPSALAAAIQAPDYVEAAIPFVPLGSLVRVTLTGTVEARDEINGNVVVAFETEEGVRRDWIDAAVVAVIE</sequence>
<dbReference type="EMBL" id="JBDPGJ010000003">
    <property type="protein sequence ID" value="MEX0406897.1"/>
    <property type="molecule type" value="Genomic_DNA"/>
</dbReference>
<proteinExistence type="predicted"/>
<dbReference type="RefSeq" id="WP_367954779.1">
    <property type="nucleotide sequence ID" value="NZ_JBDPGJ010000003.1"/>
</dbReference>
<gene>
    <name evidence="1" type="ORF">ABGN05_14630</name>
</gene>
<protein>
    <submittedName>
        <fullName evidence="1">Uncharacterized protein</fullName>
    </submittedName>
</protein>
<keyword evidence="2" id="KW-1185">Reference proteome</keyword>